<dbReference type="GO" id="GO:0003700">
    <property type="term" value="F:DNA-binding transcription factor activity"/>
    <property type="evidence" value="ECO:0007669"/>
    <property type="project" value="InterPro"/>
</dbReference>
<dbReference type="GO" id="GO:0043565">
    <property type="term" value="F:sequence-specific DNA binding"/>
    <property type="evidence" value="ECO:0007669"/>
    <property type="project" value="InterPro"/>
</dbReference>
<proteinExistence type="predicted"/>
<dbReference type="AlphaFoldDB" id="A0A2N3PMC6"/>
<dbReference type="PRINTS" id="PR00032">
    <property type="entry name" value="HTHARAC"/>
</dbReference>
<evidence type="ECO:0000256" key="1">
    <source>
        <dbReference type="ARBA" id="ARBA00023015"/>
    </source>
</evidence>
<dbReference type="InterPro" id="IPR035418">
    <property type="entry name" value="AraC-bd_2"/>
</dbReference>
<dbReference type="InterPro" id="IPR020449">
    <property type="entry name" value="Tscrpt_reg_AraC-type_HTH"/>
</dbReference>
<dbReference type="Pfam" id="PF12833">
    <property type="entry name" value="HTH_18"/>
    <property type="match status" value="1"/>
</dbReference>
<dbReference type="RefSeq" id="WP_101253611.1">
    <property type="nucleotide sequence ID" value="NZ_PIUM01000052.1"/>
</dbReference>
<keyword evidence="2" id="KW-0238">DNA-binding</keyword>
<organism evidence="5 6">
    <name type="scientific">Telmatospirillum siberiense</name>
    <dbReference type="NCBI Taxonomy" id="382514"/>
    <lineage>
        <taxon>Bacteria</taxon>
        <taxon>Pseudomonadati</taxon>
        <taxon>Pseudomonadota</taxon>
        <taxon>Alphaproteobacteria</taxon>
        <taxon>Rhodospirillales</taxon>
        <taxon>Rhodospirillaceae</taxon>
        <taxon>Telmatospirillum</taxon>
    </lineage>
</organism>
<evidence type="ECO:0000313" key="5">
    <source>
        <dbReference type="EMBL" id="PKU21553.1"/>
    </source>
</evidence>
<dbReference type="SMART" id="SM00342">
    <property type="entry name" value="HTH_ARAC"/>
    <property type="match status" value="1"/>
</dbReference>
<feature type="domain" description="HTH araC/xylS-type" evidence="4">
    <location>
        <begin position="214"/>
        <end position="314"/>
    </location>
</feature>
<evidence type="ECO:0000256" key="3">
    <source>
        <dbReference type="ARBA" id="ARBA00023163"/>
    </source>
</evidence>
<dbReference type="OrthoDB" id="5295469at2"/>
<protein>
    <submittedName>
        <fullName evidence="5">Transcriptional regulator</fullName>
    </submittedName>
</protein>
<dbReference type="SUPFAM" id="SSF46689">
    <property type="entry name" value="Homeodomain-like"/>
    <property type="match status" value="1"/>
</dbReference>
<dbReference type="Pfam" id="PF14525">
    <property type="entry name" value="AraC_binding_2"/>
    <property type="match status" value="1"/>
</dbReference>
<dbReference type="Gene3D" id="1.10.10.60">
    <property type="entry name" value="Homeodomain-like"/>
    <property type="match status" value="1"/>
</dbReference>
<gene>
    <name evidence="5" type="ORF">CWS72_26180</name>
</gene>
<dbReference type="InterPro" id="IPR018060">
    <property type="entry name" value="HTH_AraC"/>
</dbReference>
<dbReference type="InterPro" id="IPR050204">
    <property type="entry name" value="AraC_XylS_family_regulators"/>
</dbReference>
<dbReference type="PANTHER" id="PTHR46796:SF6">
    <property type="entry name" value="ARAC SUBFAMILY"/>
    <property type="match status" value="1"/>
</dbReference>
<dbReference type="PROSITE" id="PS01124">
    <property type="entry name" value="HTH_ARAC_FAMILY_2"/>
    <property type="match status" value="1"/>
</dbReference>
<sequence>MPDKLTLLGTSEISVSDRPRFWSDCLSELCGRLHSDPFGAETIDGRIEYGTIGRLKLCQIEASRHRVALPAEWTGEGKHPVVKVVLQTQGSSIFEQDGQCVKVSPGEGLAYDVSRPHRISSPAFTRHLVVIIPRDLALQHGFKQSAIAGHHFSARGGIGRLASDLVHSAFKEMPAISPDCENELAESILNLLFLPLPQNQTARNDLSPGETMKRQIKDYIRRNLHDPDLCIERIAAAMNCTKRYLHMAFASEGTTIAKYIWRVRLDQCRHELESAQGSGTTITDVAFSWGFNSSSHFSRVFKEKFGVSPSHFLR</sequence>
<evidence type="ECO:0000313" key="6">
    <source>
        <dbReference type="Proteomes" id="UP000233293"/>
    </source>
</evidence>
<dbReference type="InterPro" id="IPR009057">
    <property type="entry name" value="Homeodomain-like_sf"/>
</dbReference>
<reference evidence="6" key="1">
    <citation type="submission" date="2017-12" db="EMBL/GenBank/DDBJ databases">
        <title>Draft genome sequence of Telmatospirillum siberiense 26-4b1T, an acidotolerant peatland alphaproteobacterium potentially involved in sulfur cycling.</title>
        <authorList>
            <person name="Hausmann B."/>
            <person name="Pjevac P."/>
            <person name="Schreck K."/>
            <person name="Herbold C.W."/>
            <person name="Daims H."/>
            <person name="Wagner M."/>
            <person name="Pester M."/>
            <person name="Loy A."/>
        </authorList>
    </citation>
    <scope>NUCLEOTIDE SEQUENCE [LARGE SCALE GENOMIC DNA]</scope>
    <source>
        <strain evidence="6">26-4b1</strain>
    </source>
</reference>
<keyword evidence="3" id="KW-0804">Transcription</keyword>
<dbReference type="PANTHER" id="PTHR46796">
    <property type="entry name" value="HTH-TYPE TRANSCRIPTIONAL ACTIVATOR RHAS-RELATED"/>
    <property type="match status" value="1"/>
</dbReference>
<evidence type="ECO:0000256" key="2">
    <source>
        <dbReference type="ARBA" id="ARBA00023125"/>
    </source>
</evidence>
<name>A0A2N3PMC6_9PROT</name>
<keyword evidence="6" id="KW-1185">Reference proteome</keyword>
<comment type="caution">
    <text evidence="5">The sequence shown here is derived from an EMBL/GenBank/DDBJ whole genome shotgun (WGS) entry which is preliminary data.</text>
</comment>
<dbReference type="Proteomes" id="UP000233293">
    <property type="component" value="Unassembled WGS sequence"/>
</dbReference>
<dbReference type="EMBL" id="PIUM01000052">
    <property type="protein sequence ID" value="PKU21553.1"/>
    <property type="molecule type" value="Genomic_DNA"/>
</dbReference>
<keyword evidence="1" id="KW-0805">Transcription regulation</keyword>
<accession>A0A2N3PMC6</accession>
<evidence type="ECO:0000259" key="4">
    <source>
        <dbReference type="PROSITE" id="PS01124"/>
    </source>
</evidence>